<evidence type="ECO:0000256" key="2">
    <source>
        <dbReference type="ARBA" id="ARBA00022517"/>
    </source>
</evidence>
<feature type="compositionally biased region" description="Basic and acidic residues" evidence="8">
    <location>
        <begin position="301"/>
        <end position="316"/>
    </location>
</feature>
<dbReference type="GO" id="GO:0032040">
    <property type="term" value="C:small-subunit processome"/>
    <property type="evidence" value="ECO:0007669"/>
    <property type="project" value="TreeGrafter"/>
</dbReference>
<gene>
    <name evidence="9" type="ORF">PNOK_0237600</name>
</gene>
<dbReference type="EMBL" id="NBII01000002">
    <property type="protein sequence ID" value="PAV22419.1"/>
    <property type="molecule type" value="Genomic_DNA"/>
</dbReference>
<keyword evidence="2 7" id="KW-0690">Ribosome biogenesis</keyword>
<feature type="compositionally biased region" description="Basic and acidic residues" evidence="8">
    <location>
        <begin position="226"/>
        <end position="246"/>
    </location>
</feature>
<dbReference type="Pfam" id="PF04006">
    <property type="entry name" value="Mpp10"/>
    <property type="match status" value="1"/>
</dbReference>
<dbReference type="InParanoid" id="A0A286US92"/>
<keyword evidence="5 7" id="KW-0687">Ribonucleoprotein</keyword>
<dbReference type="GO" id="GO:0006364">
    <property type="term" value="P:rRNA processing"/>
    <property type="evidence" value="ECO:0007669"/>
    <property type="project" value="UniProtKB-KW"/>
</dbReference>
<dbReference type="Proteomes" id="UP000217199">
    <property type="component" value="Unassembled WGS sequence"/>
</dbReference>
<protein>
    <recommendedName>
        <fullName evidence="7">U3 small nucleolar ribonucleoprotein protein MPP10</fullName>
    </recommendedName>
</protein>
<keyword evidence="10" id="KW-1185">Reference proteome</keyword>
<dbReference type="InterPro" id="IPR012173">
    <property type="entry name" value="Mpp10"/>
</dbReference>
<feature type="region of interest" description="Disordered" evidence="8">
    <location>
        <begin position="713"/>
        <end position="734"/>
    </location>
</feature>
<dbReference type="PIRSF" id="PIRSF017300">
    <property type="entry name" value="snoRNP_Mpp10"/>
    <property type="match status" value="1"/>
</dbReference>
<evidence type="ECO:0000256" key="6">
    <source>
        <dbReference type="ARBA" id="ARBA00029455"/>
    </source>
</evidence>
<comment type="subcellular location">
    <subcellularLocation>
        <location evidence="1 7">Nucleus</location>
        <location evidence="1 7">Nucleolus</location>
    </subcellularLocation>
</comment>
<feature type="compositionally biased region" description="Acidic residues" evidence="8">
    <location>
        <begin position="377"/>
        <end position="405"/>
    </location>
</feature>
<organism evidence="9 10">
    <name type="scientific">Pyrrhoderma noxium</name>
    <dbReference type="NCBI Taxonomy" id="2282107"/>
    <lineage>
        <taxon>Eukaryota</taxon>
        <taxon>Fungi</taxon>
        <taxon>Dikarya</taxon>
        <taxon>Basidiomycota</taxon>
        <taxon>Agaricomycotina</taxon>
        <taxon>Agaricomycetes</taxon>
        <taxon>Hymenochaetales</taxon>
        <taxon>Hymenochaetaceae</taxon>
        <taxon>Pyrrhoderma</taxon>
    </lineage>
</organism>
<dbReference type="GO" id="GO:0005732">
    <property type="term" value="C:sno(s)RNA-containing ribonucleoprotein complex"/>
    <property type="evidence" value="ECO:0007669"/>
    <property type="project" value="UniProtKB-UniRule"/>
</dbReference>
<keyword evidence="3 7" id="KW-0698">rRNA processing</keyword>
<dbReference type="OrthoDB" id="445326at2759"/>
<dbReference type="FunCoup" id="A0A286US92">
    <property type="interactions" value="480"/>
</dbReference>
<comment type="function">
    <text evidence="7">Involved in nucleolar processing of pre-18S ribosomal RNA.</text>
</comment>
<feature type="region of interest" description="Disordered" evidence="8">
    <location>
        <begin position="261"/>
        <end position="446"/>
    </location>
</feature>
<proteinExistence type="inferred from homology"/>
<evidence type="ECO:0000256" key="8">
    <source>
        <dbReference type="SAM" id="MobiDB-lite"/>
    </source>
</evidence>
<sequence>MSVTSDSERDKIVLPKELSSLSSAIEAKPESFATGDKDIQDAALAAAKYIFDLTLNSEPRSRVHLQELLQSIEPAAAPQTRAQASTQTGTQKTPSLSHAILTRTPLPELFVTEMREDQIWAQLELKAANVCETLQQAFDAGDMDPRGGLDVEDEEESSDSEELDDMEGLEGGEEDWEMEDSEDGDIEEEEEEEDSDSDPEELGEDVAELRDPSSDEMSGEDDLEIDSDKRPSKKSSSKDRKRHPELDDNFFSLAEFNAEIEEAESKNVTRGSLSKDSDSESDEDDGLDLFAPMSDEEDTEDAMHQDSGEAFYKDFFDPPQNQLPKKRKGKGSPIKPKSSTVRFNDEVRVKHIKGRGKGLPLNGMGLQPKLNLRSDDRDDDFMLGEVNEMDEGDEDEEEEEEEESSDYASGSEQSDQGREAIDRFKDDLFADDDEGDKSKDGLSTHETRMAKLREQIAELEEENVREKDWVLQGEVTSKSRPKNALLEEDLEFENVTKVVPVITDEVVQGLEERIKARILENRFDDVVRKREVDEKPYLPSRMFELQDTKSKESLAQVYENEYMAAQTGKGLDDRDGKLQKECEELEKLWESICYKLDALSNAHFTPKQPKAIISSVSNVSALSLESALPTAKATSAILAPEEVFTPSASDLRSKSEFTPAEKQALRVKERKRRKKQRDTLDKGVDKLAKMNGIKSVKKQKEAALKSVVKNGKGVTVIGKKSQEEKGKKKSHTTK</sequence>
<evidence type="ECO:0000256" key="7">
    <source>
        <dbReference type="PIRNR" id="PIRNR017300"/>
    </source>
</evidence>
<dbReference type="PANTHER" id="PTHR17039">
    <property type="entry name" value="U3 SMALL NUCLEOLAR RIBONUCLEOPROTEIN PROTEIN MPP10"/>
    <property type="match status" value="1"/>
</dbReference>
<evidence type="ECO:0000313" key="10">
    <source>
        <dbReference type="Proteomes" id="UP000217199"/>
    </source>
</evidence>
<reference evidence="9 10" key="1">
    <citation type="journal article" date="2017" name="Mol. Ecol.">
        <title>Comparative and population genomic landscape of Phellinus noxius: A hypervariable fungus causing root rot in trees.</title>
        <authorList>
            <person name="Chung C.L."/>
            <person name="Lee T.J."/>
            <person name="Akiba M."/>
            <person name="Lee H.H."/>
            <person name="Kuo T.H."/>
            <person name="Liu D."/>
            <person name="Ke H.M."/>
            <person name="Yokoi T."/>
            <person name="Roa M.B."/>
            <person name="Lu M.J."/>
            <person name="Chang Y.Y."/>
            <person name="Ann P.J."/>
            <person name="Tsai J.N."/>
            <person name="Chen C.Y."/>
            <person name="Tzean S.S."/>
            <person name="Ota Y."/>
            <person name="Hattori T."/>
            <person name="Sahashi N."/>
            <person name="Liou R.F."/>
            <person name="Kikuchi T."/>
            <person name="Tsai I.J."/>
        </authorList>
    </citation>
    <scope>NUCLEOTIDE SEQUENCE [LARGE SCALE GENOMIC DNA]</scope>
    <source>
        <strain evidence="9 10">FFPRI411160</strain>
    </source>
</reference>
<feature type="region of interest" description="Disordered" evidence="8">
    <location>
        <begin position="138"/>
        <end position="248"/>
    </location>
</feature>
<feature type="region of interest" description="Disordered" evidence="8">
    <location>
        <begin position="650"/>
        <end position="685"/>
    </location>
</feature>
<feature type="compositionally biased region" description="Polar residues" evidence="8">
    <location>
        <begin position="80"/>
        <end position="96"/>
    </location>
</feature>
<dbReference type="PANTHER" id="PTHR17039:SF0">
    <property type="entry name" value="U3 SMALL NUCLEOLAR RIBONUCLEOPROTEIN PROTEIN MPP10"/>
    <property type="match status" value="1"/>
</dbReference>
<dbReference type="GO" id="GO:0034457">
    <property type="term" value="C:Mpp10 complex"/>
    <property type="evidence" value="ECO:0007669"/>
    <property type="project" value="UniProtKB-UniRule"/>
</dbReference>
<feature type="compositionally biased region" description="Basic and acidic residues" evidence="8">
    <location>
        <begin position="415"/>
        <end position="428"/>
    </location>
</feature>
<feature type="region of interest" description="Disordered" evidence="8">
    <location>
        <begin position="75"/>
        <end position="96"/>
    </location>
</feature>
<comment type="caution">
    <text evidence="9">The sequence shown here is derived from an EMBL/GenBank/DDBJ whole genome shotgun (WGS) entry which is preliminary data.</text>
</comment>
<feature type="compositionally biased region" description="Basic and acidic residues" evidence="8">
    <location>
        <begin position="436"/>
        <end position="446"/>
    </location>
</feature>
<evidence type="ECO:0000256" key="3">
    <source>
        <dbReference type="ARBA" id="ARBA00022552"/>
    </source>
</evidence>
<evidence type="ECO:0000256" key="4">
    <source>
        <dbReference type="ARBA" id="ARBA00023242"/>
    </source>
</evidence>
<keyword evidence="4 7" id="KW-0539">Nucleus</keyword>
<feature type="compositionally biased region" description="Basic and acidic residues" evidence="8">
    <location>
        <begin position="263"/>
        <end position="278"/>
    </location>
</feature>
<evidence type="ECO:0000256" key="1">
    <source>
        <dbReference type="ARBA" id="ARBA00004604"/>
    </source>
</evidence>
<dbReference type="STRING" id="2282107.A0A286US92"/>
<feature type="compositionally biased region" description="Acidic residues" evidence="8">
    <location>
        <begin position="150"/>
        <end position="206"/>
    </location>
</feature>
<name>A0A286US92_9AGAM</name>
<dbReference type="AlphaFoldDB" id="A0A286US92"/>
<evidence type="ECO:0000256" key="5">
    <source>
        <dbReference type="ARBA" id="ARBA00023274"/>
    </source>
</evidence>
<accession>A0A286US92</accession>
<comment type="similarity">
    <text evidence="6 7">Belongs to the MPP10 family.</text>
</comment>
<evidence type="ECO:0000313" key="9">
    <source>
        <dbReference type="EMBL" id="PAV22419.1"/>
    </source>
</evidence>